<dbReference type="InterPro" id="IPR001917">
    <property type="entry name" value="Aminotrans_II_pyridoxalP_BS"/>
</dbReference>
<dbReference type="HAMAP" id="MF_01023">
    <property type="entry name" value="HisC_aminotrans_2"/>
    <property type="match status" value="1"/>
</dbReference>
<dbReference type="CDD" id="cd00609">
    <property type="entry name" value="AAT_like"/>
    <property type="match status" value="1"/>
</dbReference>
<comment type="subunit">
    <text evidence="2 6">Homodimer.</text>
</comment>
<evidence type="ECO:0000313" key="10">
    <source>
        <dbReference type="Proteomes" id="UP000318693"/>
    </source>
</evidence>
<proteinExistence type="inferred from homology"/>
<sequence length="368" mass="39218">MATKSSSVRLRPDVDTLPSYVPGERPAPGRQLYKLSSNEIAFPPLTAVSAAMVDAAADLNRYPDMYATELTEAIGEKFGVGAERVTVGNGSVAVLQHVLTAVCEPGDEVVMAWRSFESYPISVQVAGARAVQVPVDAAGRHDLGAMAAAVTDRTRAVLLCSPNNPTGPALTQTELREFLAAVPASVMVVLDEAYIDFVTLLDRTDGPALLADHKNLVVLRTFSKAYGLAGLRVGFALARRRLTTGFRAVSTPFGVNSMAMAAARAALRADEQVRGRVAEVVAERERVVTALIGQGWTPPDAQGNFVWLGLGRRTAAFADHARRHGVLVRAFAGEGVRVSVGEPEGNDLFLELSAEWVQRSVDGVLELA</sequence>
<dbReference type="GO" id="GO:0008793">
    <property type="term" value="F:aromatic-amino-acid transaminase activity"/>
    <property type="evidence" value="ECO:0007669"/>
    <property type="project" value="UniProtKB-UniRule"/>
</dbReference>
<dbReference type="EC" id="2.6.1.57" evidence="6"/>
<keyword evidence="3 6" id="KW-0032">Aminotransferase</keyword>
<protein>
    <recommendedName>
        <fullName evidence="6">Aromatic amino acid aminotransferase</fullName>
        <shortName evidence="6">ArAT</shortName>
        <ecNumber evidence="6">2.6.1.57</ecNumber>
    </recommendedName>
</protein>
<evidence type="ECO:0000256" key="7">
    <source>
        <dbReference type="SAM" id="MobiDB-lite"/>
    </source>
</evidence>
<comment type="similarity">
    <text evidence="6">Belongs to the class-II pyridoxal-phosphate-dependent aminotransferase family.</text>
</comment>
<dbReference type="InterPro" id="IPR005861">
    <property type="entry name" value="HisP_aminotrans"/>
</dbReference>
<dbReference type="HAMAP" id="MF_01513">
    <property type="entry name" value="Phe_aminotrans_2"/>
    <property type="match status" value="1"/>
</dbReference>
<dbReference type="NCBIfam" id="TIGR01141">
    <property type="entry name" value="hisC"/>
    <property type="match status" value="1"/>
</dbReference>
<dbReference type="Pfam" id="PF00155">
    <property type="entry name" value="Aminotran_1_2"/>
    <property type="match status" value="1"/>
</dbReference>
<comment type="cofactor">
    <cofactor evidence="1 6">
        <name>pyridoxal 5'-phosphate</name>
        <dbReference type="ChEBI" id="CHEBI:597326"/>
    </cofactor>
</comment>
<dbReference type="GO" id="GO:0030170">
    <property type="term" value="F:pyridoxal phosphate binding"/>
    <property type="evidence" value="ECO:0007669"/>
    <property type="project" value="UniProtKB-UniRule"/>
</dbReference>
<keyword evidence="5 6" id="KW-0663">Pyridoxal phosphate</keyword>
<dbReference type="Gene3D" id="3.90.1150.10">
    <property type="entry name" value="Aspartate Aminotransferase, domain 1"/>
    <property type="match status" value="1"/>
</dbReference>
<keyword evidence="4 6" id="KW-0808">Transferase</keyword>
<feature type="modified residue" description="N6-(pyridoxal phosphate)lysine" evidence="6">
    <location>
        <position position="224"/>
    </location>
</feature>
<dbReference type="AlphaFoldDB" id="A0A552WVS6"/>
<evidence type="ECO:0000256" key="5">
    <source>
        <dbReference type="ARBA" id="ARBA00022898"/>
    </source>
</evidence>
<evidence type="ECO:0000313" key="9">
    <source>
        <dbReference type="EMBL" id="TRW46938.1"/>
    </source>
</evidence>
<dbReference type="PROSITE" id="PS00599">
    <property type="entry name" value="AA_TRANSFER_CLASS_2"/>
    <property type="match status" value="1"/>
</dbReference>
<gene>
    <name evidence="9" type="primary">hisC</name>
    <name evidence="6" type="synonym">pat</name>
    <name evidence="9" type="ORF">FJ693_02845</name>
</gene>
<comment type="function">
    <text evidence="6">Aminotransferase that catalyzes the conversion of aromatic amino acids and 2-oxoglutarate into corresponding aromatic oxo acids and L-glutamate.</text>
</comment>
<dbReference type="InterPro" id="IPR050106">
    <property type="entry name" value="HistidinolP_aminotransfase"/>
</dbReference>
<dbReference type="InterPro" id="IPR015424">
    <property type="entry name" value="PyrdxlP-dep_Trfase"/>
</dbReference>
<evidence type="ECO:0000256" key="3">
    <source>
        <dbReference type="ARBA" id="ARBA00022576"/>
    </source>
</evidence>
<dbReference type="EMBL" id="VJXR01000005">
    <property type="protein sequence ID" value="TRW46938.1"/>
    <property type="molecule type" value="Genomic_DNA"/>
</dbReference>
<organism evidence="9 10">
    <name type="scientific">Georgenia yuyongxinii</name>
    <dbReference type="NCBI Taxonomy" id="2589797"/>
    <lineage>
        <taxon>Bacteria</taxon>
        <taxon>Bacillati</taxon>
        <taxon>Actinomycetota</taxon>
        <taxon>Actinomycetes</taxon>
        <taxon>Micrococcales</taxon>
        <taxon>Bogoriellaceae</taxon>
        <taxon>Georgenia</taxon>
    </lineage>
</organism>
<dbReference type="PANTHER" id="PTHR43643:SF3">
    <property type="entry name" value="HISTIDINOL-PHOSPHATE AMINOTRANSFERASE"/>
    <property type="match status" value="1"/>
</dbReference>
<evidence type="ECO:0000256" key="6">
    <source>
        <dbReference type="HAMAP-Rule" id="MF_01513"/>
    </source>
</evidence>
<accession>A0A552WVS6</accession>
<reference evidence="9 10" key="1">
    <citation type="submission" date="2019-07" db="EMBL/GenBank/DDBJ databases">
        <title>Georgenia wutianyii sp. nov. and Georgenia *** sp. nov. isolated from plateau pika (Ochotona curzoniae) in the Qinghai-Tibet plateau of China.</title>
        <authorList>
            <person name="Tian Z."/>
        </authorList>
    </citation>
    <scope>NUCLEOTIDE SEQUENCE [LARGE SCALE GENOMIC DNA]</scope>
    <source>
        <strain evidence="9 10">Z446</strain>
    </source>
</reference>
<feature type="domain" description="Aminotransferase class I/classII large" evidence="8">
    <location>
        <begin position="32"/>
        <end position="346"/>
    </location>
</feature>
<evidence type="ECO:0000256" key="2">
    <source>
        <dbReference type="ARBA" id="ARBA00011738"/>
    </source>
</evidence>
<dbReference type="Proteomes" id="UP000318693">
    <property type="component" value="Unassembled WGS sequence"/>
</dbReference>
<dbReference type="InterPro" id="IPR015421">
    <property type="entry name" value="PyrdxlP-dep_Trfase_major"/>
</dbReference>
<dbReference type="NCBIfam" id="NF002878">
    <property type="entry name" value="PRK03321.1"/>
    <property type="match status" value="1"/>
</dbReference>
<dbReference type="InterPro" id="IPR004839">
    <property type="entry name" value="Aminotransferase_I/II_large"/>
</dbReference>
<dbReference type="GO" id="GO:0000105">
    <property type="term" value="P:L-histidine biosynthetic process"/>
    <property type="evidence" value="ECO:0007669"/>
    <property type="project" value="InterPro"/>
</dbReference>
<dbReference type="PANTHER" id="PTHR43643">
    <property type="entry name" value="HISTIDINOL-PHOSPHATE AMINOTRANSFERASE 2"/>
    <property type="match status" value="1"/>
</dbReference>
<dbReference type="InterPro" id="IPR015422">
    <property type="entry name" value="PyrdxlP-dep_Trfase_small"/>
</dbReference>
<dbReference type="RefSeq" id="WP_143417028.1">
    <property type="nucleotide sequence ID" value="NZ_VJXR01000005.1"/>
</dbReference>
<evidence type="ECO:0000256" key="1">
    <source>
        <dbReference type="ARBA" id="ARBA00001933"/>
    </source>
</evidence>
<dbReference type="Gene3D" id="3.40.640.10">
    <property type="entry name" value="Type I PLP-dependent aspartate aminotransferase-like (Major domain)"/>
    <property type="match status" value="1"/>
</dbReference>
<name>A0A552WVS6_9MICO</name>
<comment type="catalytic activity">
    <reaction evidence="6">
        <text>an aromatic L-alpha-amino acid + 2-oxoglutarate = an aromatic oxo-acid + L-glutamate</text>
        <dbReference type="Rhea" id="RHEA:17533"/>
        <dbReference type="ChEBI" id="CHEBI:16810"/>
        <dbReference type="ChEBI" id="CHEBI:29985"/>
        <dbReference type="ChEBI" id="CHEBI:73309"/>
        <dbReference type="ChEBI" id="CHEBI:84824"/>
        <dbReference type="EC" id="2.6.1.57"/>
    </reaction>
</comment>
<dbReference type="SUPFAM" id="SSF53383">
    <property type="entry name" value="PLP-dependent transferases"/>
    <property type="match status" value="1"/>
</dbReference>
<evidence type="ECO:0000256" key="4">
    <source>
        <dbReference type="ARBA" id="ARBA00022679"/>
    </source>
</evidence>
<dbReference type="InterPro" id="IPR024892">
    <property type="entry name" value="ArAT"/>
</dbReference>
<dbReference type="GO" id="GO:0004400">
    <property type="term" value="F:histidinol-phosphate transaminase activity"/>
    <property type="evidence" value="ECO:0007669"/>
    <property type="project" value="InterPro"/>
</dbReference>
<feature type="region of interest" description="Disordered" evidence="7">
    <location>
        <begin position="1"/>
        <end position="25"/>
    </location>
</feature>
<comment type="caution">
    <text evidence="9">The sequence shown here is derived from an EMBL/GenBank/DDBJ whole genome shotgun (WGS) entry which is preliminary data.</text>
</comment>
<keyword evidence="10" id="KW-1185">Reference proteome</keyword>
<evidence type="ECO:0000259" key="8">
    <source>
        <dbReference type="Pfam" id="PF00155"/>
    </source>
</evidence>